<reference evidence="3" key="1">
    <citation type="submission" date="2019-02" db="EMBL/GenBank/DDBJ databases">
        <title>Draft genome sequence of Sphaerospermopsis reniformis NIES-1949.</title>
        <authorList>
            <person name="Yamaguchi H."/>
            <person name="Suzuki S."/>
            <person name="Kawachi M."/>
        </authorList>
    </citation>
    <scope>NUCLEOTIDE SEQUENCE [LARGE SCALE GENOMIC DNA]</scope>
    <source>
        <strain evidence="3">NIES-1949</strain>
    </source>
</reference>
<evidence type="ECO:0000259" key="1">
    <source>
        <dbReference type="Pfam" id="PF13470"/>
    </source>
</evidence>
<dbReference type="Pfam" id="PF13470">
    <property type="entry name" value="PIN_3"/>
    <property type="match status" value="1"/>
</dbReference>
<dbReference type="Proteomes" id="UP000300142">
    <property type="component" value="Unassembled WGS sequence"/>
</dbReference>
<gene>
    <name evidence="2" type="ORF">SR1949_52100</name>
</gene>
<feature type="domain" description="PIN" evidence="1">
    <location>
        <begin position="2"/>
        <end position="116"/>
    </location>
</feature>
<proteinExistence type="predicted"/>
<dbReference type="RefSeq" id="WP_137669473.1">
    <property type="nucleotide sequence ID" value="NZ_BJCE01000404.1"/>
</dbReference>
<keyword evidence="3" id="KW-1185">Reference proteome</keyword>
<dbReference type="Gene3D" id="3.40.50.1010">
    <property type="entry name" value="5'-nuclease"/>
    <property type="match status" value="1"/>
</dbReference>
<evidence type="ECO:0000313" key="3">
    <source>
        <dbReference type="Proteomes" id="UP000300142"/>
    </source>
</evidence>
<sequence length="137" mass="15245">MKILIDTNIILDYFLEREPFLQDAEMLFQAIASGQLIGYVTATTLTDIFYIARRQTQSLQLARQAISNILDIMVISPVNRAILEAAFTSGLTDFEDAVQIYCAVDQGLDAIVTRDSKGFSNSVIPVLLVSQLLKQLE</sequence>
<organism evidence="2 3">
    <name type="scientific">Sphaerospermopsis reniformis</name>
    <dbReference type="NCBI Taxonomy" id="531300"/>
    <lineage>
        <taxon>Bacteria</taxon>
        <taxon>Bacillati</taxon>
        <taxon>Cyanobacteriota</taxon>
        <taxon>Cyanophyceae</taxon>
        <taxon>Nostocales</taxon>
        <taxon>Aphanizomenonaceae</taxon>
        <taxon>Sphaerospermopsis</taxon>
    </lineage>
</organism>
<dbReference type="InterPro" id="IPR029060">
    <property type="entry name" value="PIN-like_dom_sf"/>
</dbReference>
<dbReference type="InterPro" id="IPR002716">
    <property type="entry name" value="PIN_dom"/>
</dbReference>
<name>A0A480A840_9CYAN</name>
<evidence type="ECO:0000313" key="2">
    <source>
        <dbReference type="EMBL" id="GCL40076.1"/>
    </source>
</evidence>
<accession>A0A480A840</accession>
<protein>
    <recommendedName>
        <fullName evidence="1">PIN domain-containing protein</fullName>
    </recommendedName>
</protein>
<comment type="caution">
    <text evidence="2">The sequence shown here is derived from an EMBL/GenBank/DDBJ whole genome shotgun (WGS) entry which is preliminary data.</text>
</comment>
<dbReference type="AlphaFoldDB" id="A0A480A840"/>
<dbReference type="EMBL" id="BJCE01000404">
    <property type="protein sequence ID" value="GCL40076.1"/>
    <property type="molecule type" value="Genomic_DNA"/>
</dbReference>
<dbReference type="SUPFAM" id="SSF88723">
    <property type="entry name" value="PIN domain-like"/>
    <property type="match status" value="1"/>
</dbReference>